<dbReference type="RefSeq" id="XP_049134046.1">
    <property type="nucleotide sequence ID" value="XM_049278089.1"/>
</dbReference>
<accession>A0AA37PG53</accession>
<feature type="region of interest" description="Disordered" evidence="1">
    <location>
        <begin position="37"/>
        <end position="59"/>
    </location>
</feature>
<protein>
    <submittedName>
        <fullName evidence="2">Uncharacterized protein</fullName>
    </submittedName>
</protein>
<keyword evidence="3" id="KW-1185">Reference proteome</keyword>
<evidence type="ECO:0000313" key="3">
    <source>
        <dbReference type="Proteomes" id="UP001055115"/>
    </source>
</evidence>
<name>A0AA37PG53_9PEZI</name>
<organism evidence="2 3">
    <name type="scientific">Colletotrichum spaethianum</name>
    <dbReference type="NCBI Taxonomy" id="700344"/>
    <lineage>
        <taxon>Eukaryota</taxon>
        <taxon>Fungi</taxon>
        <taxon>Dikarya</taxon>
        <taxon>Ascomycota</taxon>
        <taxon>Pezizomycotina</taxon>
        <taxon>Sordariomycetes</taxon>
        <taxon>Hypocreomycetidae</taxon>
        <taxon>Glomerellales</taxon>
        <taxon>Glomerellaceae</taxon>
        <taxon>Colletotrichum</taxon>
        <taxon>Colletotrichum spaethianum species complex</taxon>
    </lineage>
</organism>
<feature type="compositionally biased region" description="Basic and acidic residues" evidence="1">
    <location>
        <begin position="37"/>
        <end position="47"/>
    </location>
</feature>
<dbReference type="GeneID" id="73332679"/>
<proteinExistence type="predicted"/>
<comment type="caution">
    <text evidence="2">The sequence shown here is derived from an EMBL/GenBank/DDBJ whole genome shotgun (WGS) entry which is preliminary data.</text>
</comment>
<dbReference type="EMBL" id="BQXU01000052">
    <property type="protein sequence ID" value="GKT51696.1"/>
    <property type="molecule type" value="Genomic_DNA"/>
</dbReference>
<dbReference type="AlphaFoldDB" id="A0AA37PG53"/>
<sequence>MAAVLRCQQQDQGWALSCREEERKDARKRCMGLKEKRERGKTWEIHKDKTRHAGGVETG</sequence>
<dbReference type="Proteomes" id="UP001055115">
    <property type="component" value="Unassembled WGS sequence"/>
</dbReference>
<evidence type="ECO:0000313" key="2">
    <source>
        <dbReference type="EMBL" id="GKT51696.1"/>
    </source>
</evidence>
<gene>
    <name evidence="2" type="ORF">ColSpa_11877</name>
</gene>
<reference evidence="2 3" key="1">
    <citation type="submission" date="2022-03" db="EMBL/GenBank/DDBJ databases">
        <title>Genome data of Colletotrichum spp.</title>
        <authorList>
            <person name="Utami Y.D."/>
            <person name="Hiruma K."/>
        </authorList>
    </citation>
    <scope>NUCLEOTIDE SEQUENCE [LARGE SCALE GENOMIC DNA]</scope>
    <source>
        <strain evidence="2 3">MAFF 239500</strain>
    </source>
</reference>
<evidence type="ECO:0000256" key="1">
    <source>
        <dbReference type="SAM" id="MobiDB-lite"/>
    </source>
</evidence>